<accession>A0ABS0B348</accession>
<reference evidence="8 9" key="1">
    <citation type="submission" date="2020-01" db="EMBL/GenBank/DDBJ databases">
        <title>Draft genome sequence of Cand. Neptunochlamydia vexilliferae K9.</title>
        <authorList>
            <person name="Schulz F."/>
            <person name="Koestlbacher S."/>
            <person name="Wascher F."/>
            <person name="Pizzetti I."/>
            <person name="Horn M."/>
        </authorList>
    </citation>
    <scope>NUCLEOTIDE SEQUENCE [LARGE SCALE GENOMIC DNA]</scope>
    <source>
        <strain evidence="8 9">K9</strain>
    </source>
</reference>
<organism evidence="8 9">
    <name type="scientific">Candidatus Neptunichlamydia vexilliferae</name>
    <dbReference type="NCBI Taxonomy" id="1651774"/>
    <lineage>
        <taxon>Bacteria</taxon>
        <taxon>Pseudomonadati</taxon>
        <taxon>Chlamydiota</taxon>
        <taxon>Chlamydiia</taxon>
        <taxon>Parachlamydiales</taxon>
        <taxon>Simkaniaceae</taxon>
        <taxon>Candidatus Neptunichlamydia</taxon>
    </lineage>
</organism>
<keyword evidence="3" id="KW-0808">Transferase</keyword>
<evidence type="ECO:0000256" key="2">
    <source>
        <dbReference type="ARBA" id="ARBA00022603"/>
    </source>
</evidence>
<dbReference type="InterPro" id="IPR036388">
    <property type="entry name" value="WH-like_DNA-bd_sf"/>
</dbReference>
<evidence type="ECO:0000256" key="4">
    <source>
        <dbReference type="ARBA" id="ARBA00022763"/>
    </source>
</evidence>
<evidence type="ECO:0000313" key="9">
    <source>
        <dbReference type="Proteomes" id="UP001194714"/>
    </source>
</evidence>
<evidence type="ECO:0000256" key="6">
    <source>
        <dbReference type="ARBA" id="ARBA00049348"/>
    </source>
</evidence>
<comment type="catalytic activity">
    <reaction evidence="6">
        <text>a 6-O-methyl-2'-deoxyguanosine in DNA + L-cysteinyl-[protein] = S-methyl-L-cysteinyl-[protein] + a 2'-deoxyguanosine in DNA</text>
        <dbReference type="Rhea" id="RHEA:24000"/>
        <dbReference type="Rhea" id="RHEA-COMP:10131"/>
        <dbReference type="Rhea" id="RHEA-COMP:10132"/>
        <dbReference type="Rhea" id="RHEA-COMP:11367"/>
        <dbReference type="Rhea" id="RHEA-COMP:11368"/>
        <dbReference type="ChEBI" id="CHEBI:29950"/>
        <dbReference type="ChEBI" id="CHEBI:82612"/>
        <dbReference type="ChEBI" id="CHEBI:85445"/>
        <dbReference type="ChEBI" id="CHEBI:85448"/>
        <dbReference type="EC" id="2.1.1.63"/>
    </reaction>
</comment>
<feature type="domain" description="Methylated-DNA-[protein]-cysteine S-methyltransferase DNA binding" evidence="7">
    <location>
        <begin position="72"/>
        <end position="150"/>
    </location>
</feature>
<dbReference type="PANTHER" id="PTHR10815">
    <property type="entry name" value="METHYLATED-DNA--PROTEIN-CYSTEINE METHYLTRANSFERASE"/>
    <property type="match status" value="1"/>
</dbReference>
<name>A0ABS0B348_9BACT</name>
<dbReference type="InterPro" id="IPR001497">
    <property type="entry name" value="MethylDNA_cys_MeTrfase_AS"/>
</dbReference>
<dbReference type="NCBIfam" id="TIGR00589">
    <property type="entry name" value="ogt"/>
    <property type="match status" value="1"/>
</dbReference>
<gene>
    <name evidence="8" type="ORF">NEPTK9_001536</name>
</gene>
<keyword evidence="2" id="KW-0489">Methyltransferase</keyword>
<proteinExistence type="predicted"/>
<dbReference type="PROSITE" id="PS00374">
    <property type="entry name" value="MGMT"/>
    <property type="match status" value="1"/>
</dbReference>
<sequence>MTVLSTAIKTPSIAALFQVERGLITRITLSLAKTFHYETNGLHDEIDAWISAYLNREKGPELPLDFSSLTPFTIKGLQAIRSVPIGEVASYGEIAALAGSAKGARAIGNVCNKNPFPLVIPCHRIIQGDGTIGGFAYSLKLKQALLDFESE</sequence>
<evidence type="ECO:0000256" key="3">
    <source>
        <dbReference type="ARBA" id="ARBA00022679"/>
    </source>
</evidence>
<dbReference type="RefSeq" id="WP_194848339.1">
    <property type="nucleotide sequence ID" value="NZ_JAAEJV010000062.1"/>
</dbReference>
<evidence type="ECO:0000256" key="1">
    <source>
        <dbReference type="ARBA" id="ARBA00001286"/>
    </source>
</evidence>
<dbReference type="SUPFAM" id="SSF46767">
    <property type="entry name" value="Methylated DNA-protein cysteine methyltransferase, C-terminal domain"/>
    <property type="match status" value="1"/>
</dbReference>
<keyword evidence="9" id="KW-1185">Reference proteome</keyword>
<evidence type="ECO:0000256" key="5">
    <source>
        <dbReference type="ARBA" id="ARBA00023204"/>
    </source>
</evidence>
<evidence type="ECO:0000259" key="7">
    <source>
        <dbReference type="Pfam" id="PF01035"/>
    </source>
</evidence>
<dbReference type="Pfam" id="PF01035">
    <property type="entry name" value="DNA_binding_1"/>
    <property type="match status" value="1"/>
</dbReference>
<dbReference type="PANTHER" id="PTHR10815:SF13">
    <property type="entry name" value="METHYLATED-DNA--PROTEIN-CYSTEINE METHYLTRANSFERASE"/>
    <property type="match status" value="1"/>
</dbReference>
<protein>
    <recommendedName>
        <fullName evidence="7">Methylated-DNA-[protein]-cysteine S-methyltransferase DNA binding domain-containing protein</fullName>
    </recommendedName>
</protein>
<dbReference type="EMBL" id="JAAEJV010000062">
    <property type="protein sequence ID" value="MBF5060010.1"/>
    <property type="molecule type" value="Genomic_DNA"/>
</dbReference>
<comment type="catalytic activity">
    <reaction evidence="1">
        <text>a 4-O-methyl-thymidine in DNA + L-cysteinyl-[protein] = a thymidine in DNA + S-methyl-L-cysteinyl-[protein]</text>
        <dbReference type="Rhea" id="RHEA:53428"/>
        <dbReference type="Rhea" id="RHEA-COMP:10131"/>
        <dbReference type="Rhea" id="RHEA-COMP:10132"/>
        <dbReference type="Rhea" id="RHEA-COMP:13555"/>
        <dbReference type="Rhea" id="RHEA-COMP:13556"/>
        <dbReference type="ChEBI" id="CHEBI:29950"/>
        <dbReference type="ChEBI" id="CHEBI:82612"/>
        <dbReference type="ChEBI" id="CHEBI:137386"/>
        <dbReference type="ChEBI" id="CHEBI:137387"/>
        <dbReference type="EC" id="2.1.1.63"/>
    </reaction>
</comment>
<comment type="caution">
    <text evidence="8">The sequence shown here is derived from an EMBL/GenBank/DDBJ whole genome shotgun (WGS) entry which is preliminary data.</text>
</comment>
<dbReference type="CDD" id="cd06445">
    <property type="entry name" value="ATase"/>
    <property type="match status" value="1"/>
</dbReference>
<dbReference type="Gene3D" id="1.10.10.10">
    <property type="entry name" value="Winged helix-like DNA-binding domain superfamily/Winged helix DNA-binding domain"/>
    <property type="match status" value="1"/>
</dbReference>
<evidence type="ECO:0000313" key="8">
    <source>
        <dbReference type="EMBL" id="MBF5060010.1"/>
    </source>
</evidence>
<dbReference type="Proteomes" id="UP001194714">
    <property type="component" value="Unassembled WGS sequence"/>
</dbReference>
<dbReference type="InterPro" id="IPR014048">
    <property type="entry name" value="MethylDNA_cys_MeTrfase_DNA-bd"/>
</dbReference>
<keyword evidence="5" id="KW-0234">DNA repair</keyword>
<keyword evidence="4" id="KW-0227">DNA damage</keyword>
<dbReference type="InterPro" id="IPR036217">
    <property type="entry name" value="MethylDNA_cys_MeTrfase_DNAb"/>
</dbReference>